<gene>
    <name evidence="1" type="ORF">SS50377_12154</name>
    <name evidence="2" type="ORF">SS50377_26378</name>
</gene>
<keyword evidence="3" id="KW-1185">Reference proteome</keyword>
<reference evidence="2" key="2">
    <citation type="submission" date="2020-12" db="EMBL/GenBank/DDBJ databases">
        <title>New Spironucleus salmonicida genome in near-complete chromosomes.</title>
        <authorList>
            <person name="Xu F."/>
            <person name="Kurt Z."/>
            <person name="Jimenez-Gonzalez A."/>
            <person name="Astvaldsson A."/>
            <person name="Andersson J.O."/>
            <person name="Svard S.G."/>
        </authorList>
    </citation>
    <scope>NUCLEOTIDE SEQUENCE</scope>
    <source>
        <strain evidence="2">ATCC 50377</strain>
    </source>
</reference>
<name>V6LT52_9EUKA</name>
<evidence type="ECO:0000313" key="3">
    <source>
        <dbReference type="Proteomes" id="UP000018208"/>
    </source>
</evidence>
<evidence type="ECO:0000313" key="2">
    <source>
        <dbReference type="EMBL" id="KAH0572169.1"/>
    </source>
</evidence>
<accession>V6LT52</accession>
<evidence type="ECO:0000313" key="1">
    <source>
        <dbReference type="EMBL" id="EST47755.1"/>
    </source>
</evidence>
<protein>
    <submittedName>
        <fullName evidence="1">Uncharacterized protein</fullName>
    </submittedName>
</protein>
<dbReference type="AlphaFoldDB" id="V6LT52"/>
<sequence>MSFCCQRQFGKQKTVSINQLYSQQQGGYLAGWLLQPLPQIDQQFKKVKCMQLGEHIEIEAKESSQIQPANIQEALDAEFMTSTKLDFNRRGSNIDCFHEQWLLSQSKVYQIGSLDLDKLAPKEGKYYEMHQTTDYNMIERFIDVLEYQNNQAEDHINYLFKMIENSLPKYTKK</sequence>
<dbReference type="EMBL" id="AUWU02000006">
    <property type="protein sequence ID" value="KAH0572169.1"/>
    <property type="molecule type" value="Genomic_DNA"/>
</dbReference>
<dbReference type="VEuPathDB" id="GiardiaDB:SS50377_26378"/>
<organism evidence="1">
    <name type="scientific">Spironucleus salmonicida</name>
    <dbReference type="NCBI Taxonomy" id="348837"/>
    <lineage>
        <taxon>Eukaryota</taxon>
        <taxon>Metamonada</taxon>
        <taxon>Diplomonadida</taxon>
        <taxon>Hexamitidae</taxon>
        <taxon>Hexamitinae</taxon>
        <taxon>Spironucleus</taxon>
    </lineage>
</organism>
<dbReference type="EMBL" id="KI546035">
    <property type="protein sequence ID" value="EST47755.1"/>
    <property type="molecule type" value="Genomic_DNA"/>
</dbReference>
<reference evidence="1 2" key="1">
    <citation type="journal article" date="2014" name="PLoS Genet.">
        <title>The Genome of Spironucleus salmonicida Highlights a Fish Pathogen Adapted to Fluctuating Environments.</title>
        <authorList>
            <person name="Xu F."/>
            <person name="Jerlstrom-Hultqvist J."/>
            <person name="Einarsson E."/>
            <person name="Astvaldsson A."/>
            <person name="Svard S.G."/>
            <person name="Andersson J.O."/>
        </authorList>
    </citation>
    <scope>NUCLEOTIDE SEQUENCE</scope>
    <source>
        <strain evidence="2">ATCC 50377</strain>
    </source>
</reference>
<dbReference type="Proteomes" id="UP000018208">
    <property type="component" value="Unassembled WGS sequence"/>
</dbReference>
<proteinExistence type="predicted"/>